<sequence>MKTTFVSNYINHHQIPFCDALYRRLGEDFTFIQTEPMEEERVRMGWGESLKALPYVKLLYEEEALCRQRIDDCDLLLAGWMENPELIFDRLESGRPALRISERIYREGQWKAVSPKGLAAKYKEHIRYRNKPVYLLCAGAYVASDFTLIHAYPGKMLRFGYFPEAKKPDQQAEKPKGGPVRLLWAGRLMELKHPEFALRLAADLRREGYDFRLKLIGGGELEEKLKEQIRQEELSGLVEMTGFLSPREVRLAMEESHIFLFTSNHLEGWGAVVNEAMNSRCAVVASEEAGAVPYLIRHGENGMIYHRDRYEDFLGAVRRLMESEKDRERMGKCACDTILTEWNADTAAERCLKLYEGRQKGKITFPEQGPLSHAPVIRPWK</sequence>
<organism evidence="2 3">
    <name type="scientific">Candidatus Eisenbergiella intestinigallinarum</name>
    <dbReference type="NCBI Taxonomy" id="2838549"/>
    <lineage>
        <taxon>Bacteria</taxon>
        <taxon>Bacillati</taxon>
        <taxon>Bacillota</taxon>
        <taxon>Clostridia</taxon>
        <taxon>Lachnospirales</taxon>
        <taxon>Lachnospiraceae</taxon>
        <taxon>Eisenbergiella</taxon>
    </lineage>
</organism>
<evidence type="ECO:0000313" key="3">
    <source>
        <dbReference type="Proteomes" id="UP000823922"/>
    </source>
</evidence>
<dbReference type="Gene3D" id="3.40.50.2000">
    <property type="entry name" value="Glycogen Phosphorylase B"/>
    <property type="match status" value="2"/>
</dbReference>
<dbReference type="PANTHER" id="PTHR45947">
    <property type="entry name" value="SULFOQUINOVOSYL TRANSFERASE SQD2"/>
    <property type="match status" value="1"/>
</dbReference>
<gene>
    <name evidence="2" type="ORF">H9926_12710</name>
</gene>
<dbReference type="AlphaFoldDB" id="A0A9D2QKL3"/>
<comment type="caution">
    <text evidence="2">The sequence shown here is derived from an EMBL/GenBank/DDBJ whole genome shotgun (WGS) entry which is preliminary data.</text>
</comment>
<reference evidence="2" key="2">
    <citation type="submission" date="2021-04" db="EMBL/GenBank/DDBJ databases">
        <authorList>
            <person name="Gilroy R."/>
        </authorList>
    </citation>
    <scope>NUCLEOTIDE SEQUENCE</scope>
    <source>
        <strain evidence="2">ChiBcec1-1630</strain>
    </source>
</reference>
<feature type="domain" description="Glycosyl transferase family 1" evidence="1">
    <location>
        <begin position="169"/>
        <end position="332"/>
    </location>
</feature>
<dbReference type="SUPFAM" id="SSF53756">
    <property type="entry name" value="UDP-Glycosyltransferase/glycogen phosphorylase"/>
    <property type="match status" value="1"/>
</dbReference>
<dbReference type="GO" id="GO:0016757">
    <property type="term" value="F:glycosyltransferase activity"/>
    <property type="evidence" value="ECO:0007669"/>
    <property type="project" value="InterPro"/>
</dbReference>
<dbReference type="PANTHER" id="PTHR45947:SF3">
    <property type="entry name" value="SULFOQUINOVOSYL TRANSFERASE SQD2"/>
    <property type="match status" value="1"/>
</dbReference>
<name>A0A9D2QKL3_9FIRM</name>
<dbReference type="InterPro" id="IPR001296">
    <property type="entry name" value="Glyco_trans_1"/>
</dbReference>
<protein>
    <submittedName>
        <fullName evidence="2">Glycosyltransferase</fullName>
    </submittedName>
</protein>
<dbReference type="CDD" id="cd03801">
    <property type="entry name" value="GT4_PimA-like"/>
    <property type="match status" value="1"/>
</dbReference>
<accession>A0A9D2QKL3</accession>
<reference evidence="2" key="1">
    <citation type="journal article" date="2021" name="PeerJ">
        <title>Extensive microbial diversity within the chicken gut microbiome revealed by metagenomics and culture.</title>
        <authorList>
            <person name="Gilroy R."/>
            <person name="Ravi A."/>
            <person name="Getino M."/>
            <person name="Pursley I."/>
            <person name="Horton D.L."/>
            <person name="Alikhan N.F."/>
            <person name="Baker D."/>
            <person name="Gharbi K."/>
            <person name="Hall N."/>
            <person name="Watson M."/>
            <person name="Adriaenssens E.M."/>
            <person name="Foster-Nyarko E."/>
            <person name="Jarju S."/>
            <person name="Secka A."/>
            <person name="Antonio M."/>
            <person name="Oren A."/>
            <person name="Chaudhuri R.R."/>
            <person name="La Ragione R."/>
            <person name="Hildebrand F."/>
            <person name="Pallen M.J."/>
        </authorList>
    </citation>
    <scope>NUCLEOTIDE SEQUENCE</scope>
    <source>
        <strain evidence="2">ChiBcec1-1630</strain>
    </source>
</reference>
<evidence type="ECO:0000313" key="2">
    <source>
        <dbReference type="EMBL" id="HJC88863.1"/>
    </source>
</evidence>
<dbReference type="Pfam" id="PF00534">
    <property type="entry name" value="Glycos_transf_1"/>
    <property type="match status" value="1"/>
</dbReference>
<dbReference type="Proteomes" id="UP000823922">
    <property type="component" value="Unassembled WGS sequence"/>
</dbReference>
<proteinExistence type="predicted"/>
<dbReference type="EMBL" id="DWVS01000329">
    <property type="protein sequence ID" value="HJC88863.1"/>
    <property type="molecule type" value="Genomic_DNA"/>
</dbReference>
<dbReference type="InterPro" id="IPR050194">
    <property type="entry name" value="Glycosyltransferase_grp1"/>
</dbReference>
<evidence type="ECO:0000259" key="1">
    <source>
        <dbReference type="Pfam" id="PF00534"/>
    </source>
</evidence>